<evidence type="ECO:0000313" key="1">
    <source>
        <dbReference type="EMBL" id="GBO17429.1"/>
    </source>
</evidence>
<proteinExistence type="predicted"/>
<accession>A0A4Y2UWN4</accession>
<organism evidence="1 2">
    <name type="scientific">Araneus ventricosus</name>
    <name type="common">Orbweaver spider</name>
    <name type="synonym">Epeira ventricosa</name>
    <dbReference type="NCBI Taxonomy" id="182803"/>
    <lineage>
        <taxon>Eukaryota</taxon>
        <taxon>Metazoa</taxon>
        <taxon>Ecdysozoa</taxon>
        <taxon>Arthropoda</taxon>
        <taxon>Chelicerata</taxon>
        <taxon>Arachnida</taxon>
        <taxon>Araneae</taxon>
        <taxon>Araneomorphae</taxon>
        <taxon>Entelegynae</taxon>
        <taxon>Araneoidea</taxon>
        <taxon>Araneidae</taxon>
        <taxon>Araneus</taxon>
    </lineage>
</organism>
<keyword evidence="2" id="KW-1185">Reference proteome</keyword>
<dbReference type="AlphaFoldDB" id="A0A4Y2UWN4"/>
<gene>
    <name evidence="1" type="ORF">AVEN_230102_1</name>
</gene>
<reference evidence="1 2" key="1">
    <citation type="journal article" date="2019" name="Sci. Rep.">
        <title>Orb-weaving spider Araneus ventricosus genome elucidates the spidroin gene catalogue.</title>
        <authorList>
            <person name="Kono N."/>
            <person name="Nakamura H."/>
            <person name="Ohtoshi R."/>
            <person name="Moran D.A.P."/>
            <person name="Shinohara A."/>
            <person name="Yoshida Y."/>
            <person name="Fujiwara M."/>
            <person name="Mori M."/>
            <person name="Tomita M."/>
            <person name="Arakawa K."/>
        </authorList>
    </citation>
    <scope>NUCLEOTIDE SEQUENCE [LARGE SCALE GENOMIC DNA]</scope>
</reference>
<name>A0A4Y2UWN4_ARAVE</name>
<evidence type="ECO:0000313" key="2">
    <source>
        <dbReference type="Proteomes" id="UP000499080"/>
    </source>
</evidence>
<protein>
    <submittedName>
        <fullName evidence="1">Uncharacterized protein</fullName>
    </submittedName>
</protein>
<dbReference type="Proteomes" id="UP000499080">
    <property type="component" value="Unassembled WGS sequence"/>
</dbReference>
<comment type="caution">
    <text evidence="1">The sequence shown here is derived from an EMBL/GenBank/DDBJ whole genome shotgun (WGS) entry which is preliminary data.</text>
</comment>
<dbReference type="EMBL" id="BGPR01041186">
    <property type="protein sequence ID" value="GBO17429.1"/>
    <property type="molecule type" value="Genomic_DNA"/>
</dbReference>
<sequence length="125" mass="14640">MNGEIFKLTAMDKVNLSDDFWKRYLEACRTNDDIMCKFLIVCDVNIFMDFETLQEKLELHILTLIRHTVVTSYGLQKHSTEKLNCTYTYTDRTTGKFRPMDGNVPKLTATKNQIDLSDDFWKADI</sequence>